<proteinExistence type="inferred from homology"/>
<reference evidence="10" key="1">
    <citation type="submission" date="2015-09" db="EMBL/GenBank/DDBJ databases">
        <authorList>
            <consortium name="Pathogen Informatics"/>
        </authorList>
    </citation>
    <scope>NUCLEOTIDE SEQUENCE [LARGE SCALE GENOMIC DNA]</scope>
    <source>
        <strain evidence="10">Lake Konstanz</strain>
    </source>
</reference>
<comment type="similarity">
    <text evidence="3 7">Belongs to the 3-oxoacid CoA-transferase family.</text>
</comment>
<dbReference type="OrthoDB" id="1933379at2759"/>
<dbReference type="Proteomes" id="UP000051952">
    <property type="component" value="Unassembled WGS sequence"/>
</dbReference>
<dbReference type="InterPro" id="IPR004165">
    <property type="entry name" value="CoA_trans_fam_I"/>
</dbReference>
<evidence type="ECO:0000256" key="6">
    <source>
        <dbReference type="ARBA" id="ARBA00023128"/>
    </source>
</evidence>
<dbReference type="InterPro" id="IPR004164">
    <property type="entry name" value="CoA_transf_AS"/>
</dbReference>
<dbReference type="NCBIfam" id="TIGR02428">
    <property type="entry name" value="pcaJ_scoB_fam"/>
    <property type="match status" value="1"/>
</dbReference>
<dbReference type="PROSITE" id="PS01274">
    <property type="entry name" value="COA_TRANSF_2"/>
    <property type="match status" value="1"/>
</dbReference>
<evidence type="ECO:0000256" key="5">
    <source>
        <dbReference type="ARBA" id="ARBA00022946"/>
    </source>
</evidence>
<keyword evidence="6 7" id="KW-0496">Mitochondrion</keyword>
<dbReference type="FunFam" id="3.40.1080.10:FF:000002">
    <property type="entry name" value="Succinyl-CoA:3-ketoacid-coenzyme A transferase, mitochondrial"/>
    <property type="match status" value="1"/>
</dbReference>
<evidence type="ECO:0000256" key="2">
    <source>
        <dbReference type="ARBA" id="ARBA00004753"/>
    </source>
</evidence>
<dbReference type="InterPro" id="IPR014388">
    <property type="entry name" value="3-oxoacid_CoA-transferase"/>
</dbReference>
<dbReference type="Gene3D" id="3.40.1080.10">
    <property type="entry name" value="Glutaconate Coenzyme A-transferase"/>
    <property type="match status" value="2"/>
</dbReference>
<dbReference type="SUPFAM" id="SSF100950">
    <property type="entry name" value="NagB/RpiA/CoA transferase-like"/>
    <property type="match status" value="2"/>
</dbReference>
<dbReference type="EMBL" id="CYKH01001670">
    <property type="protein sequence ID" value="CUG88746.1"/>
    <property type="molecule type" value="Genomic_DNA"/>
</dbReference>
<sequence length="496" mass="53115">MLRRTCWRWAVNKVMSGAEAVKDIPSGASVAVGGFGLCGTPFAVIQDLRTQGAKDLTVYSNNAGVDDWGLGVLLRSKQIKRMVASYVGENKEFERQYLQGELEVEFSPQGTLAERMRAGGAGIPAFYTATGYGTAVQEGGFPIKYHADGSVAIDSEPKETRQFNGRWNTMEKGIFADFSIIKAWKADKSGNCVFRGTARNFNIPAATCGKTCIVEVEEIVENGELDANNIHLPGVYVQRIVCPPAYEKKIEFRTTDKAGASKKKPSGDAPATGKLDFREAIARRAALEFADGMYVNLGIGIPTLAANYLPPGMNIELQSENGLLGMGPFPSEDKVDPDLINAGKQTVSLLPTSAIFDSAQSFAMIRGGHMNLTVLGALQVAGNGDLANWVIPKKMVKGMGGAMDLVSSGCRVVVVMEHTAKGAPKIFDRCSLPLTGKRVVDRIITELAVFDVEKTGAGGLTLVEVAEGVTVEDVKKATQAAFVVSPTLTKMRYAGL</sequence>
<evidence type="ECO:0000256" key="1">
    <source>
        <dbReference type="ARBA" id="ARBA00004173"/>
    </source>
</evidence>
<dbReference type="GO" id="GO:0008260">
    <property type="term" value="F:succinyl-CoA:3-oxo-acid CoA-transferase activity"/>
    <property type="evidence" value="ECO:0007669"/>
    <property type="project" value="UniProtKB-EC"/>
</dbReference>
<dbReference type="PIRSF" id="PIRSF000858">
    <property type="entry name" value="SCOT-t"/>
    <property type="match status" value="1"/>
</dbReference>
<dbReference type="InterPro" id="IPR037171">
    <property type="entry name" value="NagB/RpiA_transferase-like"/>
</dbReference>
<dbReference type="Pfam" id="PF01144">
    <property type="entry name" value="CoA_trans"/>
    <property type="match status" value="2"/>
</dbReference>
<evidence type="ECO:0000256" key="8">
    <source>
        <dbReference type="PIRSR" id="PIRSR000858-1"/>
    </source>
</evidence>
<dbReference type="InterPro" id="IPR012791">
    <property type="entry name" value="3-oxoacid_CoA-transf_B"/>
</dbReference>
<comment type="subcellular location">
    <subcellularLocation>
        <location evidence="1">Mitochondrion</location>
    </subcellularLocation>
</comment>
<evidence type="ECO:0000256" key="3">
    <source>
        <dbReference type="ARBA" id="ARBA00007154"/>
    </source>
</evidence>
<keyword evidence="4 7" id="KW-0808">Transferase</keyword>
<dbReference type="GO" id="GO:0046952">
    <property type="term" value="P:ketone body catabolic process"/>
    <property type="evidence" value="ECO:0007669"/>
    <property type="project" value="InterPro"/>
</dbReference>
<evidence type="ECO:0000256" key="7">
    <source>
        <dbReference type="PIRNR" id="PIRNR000858"/>
    </source>
</evidence>
<dbReference type="OMA" id="VKTMGQI"/>
<comment type="catalytic activity">
    <reaction evidence="7">
        <text>a 3-oxo acid + succinyl-CoA = a 3-oxoacyl-CoA + succinate</text>
        <dbReference type="Rhea" id="RHEA:24564"/>
        <dbReference type="ChEBI" id="CHEBI:30031"/>
        <dbReference type="ChEBI" id="CHEBI:35973"/>
        <dbReference type="ChEBI" id="CHEBI:57292"/>
        <dbReference type="ChEBI" id="CHEBI:90726"/>
        <dbReference type="EC" id="2.8.3.5"/>
    </reaction>
</comment>
<dbReference type="FunFam" id="3.40.1080.10:FF:000001">
    <property type="entry name" value="Succinyl-coa:3-ketoacid-coenzyme a transferase subunit b"/>
    <property type="match status" value="1"/>
</dbReference>
<evidence type="ECO:0000256" key="4">
    <source>
        <dbReference type="ARBA" id="ARBA00022679"/>
    </source>
</evidence>
<dbReference type="PANTHER" id="PTHR13707">
    <property type="entry name" value="KETOACID-COENZYME A TRANSFERASE"/>
    <property type="match status" value="1"/>
</dbReference>
<protein>
    <recommendedName>
        <fullName evidence="7">Succinyl-CoA:3-ketoacid-coenzyme A transferase</fullName>
        <ecNumber evidence="7">2.8.3.5</ecNumber>
    </recommendedName>
</protein>
<dbReference type="UniPathway" id="UPA00929">
    <property type="reaction ID" value="UER00894"/>
</dbReference>
<dbReference type="EC" id="2.8.3.5" evidence="7"/>
<dbReference type="GO" id="GO:0005739">
    <property type="term" value="C:mitochondrion"/>
    <property type="evidence" value="ECO:0007669"/>
    <property type="project" value="UniProtKB-SubCell"/>
</dbReference>
<dbReference type="SMART" id="SM00882">
    <property type="entry name" value="CoA_trans"/>
    <property type="match status" value="2"/>
</dbReference>
<comment type="function">
    <text evidence="7">Key enzyme for ketone body catabolism. Transfers the CoA moiety from succinate to acetoacetate. Formation of the enzyme-CoA intermediate proceeds via an unstable anhydride species formed between the carboxylate groups of the enzyme and substrate.</text>
</comment>
<dbReference type="VEuPathDB" id="TriTrypDB:BSAL_17080"/>
<dbReference type="InterPro" id="IPR012792">
    <property type="entry name" value="3-oxoacid_CoA-transf_A"/>
</dbReference>
<dbReference type="NCBIfam" id="TIGR02429">
    <property type="entry name" value="pcaI_scoA_fam"/>
    <property type="match status" value="1"/>
</dbReference>
<accession>A0A0S4JH09</accession>
<organism evidence="9 10">
    <name type="scientific">Bodo saltans</name>
    <name type="common">Flagellated protozoan</name>
    <dbReference type="NCBI Taxonomy" id="75058"/>
    <lineage>
        <taxon>Eukaryota</taxon>
        <taxon>Discoba</taxon>
        <taxon>Euglenozoa</taxon>
        <taxon>Kinetoplastea</taxon>
        <taxon>Metakinetoplastina</taxon>
        <taxon>Eubodonida</taxon>
        <taxon>Bodonidae</taxon>
        <taxon>Bodo</taxon>
    </lineage>
</organism>
<evidence type="ECO:0000313" key="9">
    <source>
        <dbReference type="EMBL" id="CUG88746.1"/>
    </source>
</evidence>
<name>A0A0S4JH09_BODSA</name>
<feature type="active site" description="5-glutamyl coenzyme A thioester intermediate" evidence="8">
    <location>
        <position position="320"/>
    </location>
</feature>
<gene>
    <name evidence="9" type="ORF">BSAL_17080</name>
</gene>
<dbReference type="PANTHER" id="PTHR13707:SF23">
    <property type="entry name" value="SUCCINYL-COA:3-KETOACID-COENZYME A TRANSFERASE"/>
    <property type="match status" value="1"/>
</dbReference>
<comment type="pathway">
    <text evidence="2 7">Ketone metabolism; succinyl-CoA degradation; acetoacetyl-CoA from succinyl-CoA: step 1/1.</text>
</comment>
<keyword evidence="5" id="KW-0809">Transit peptide</keyword>
<evidence type="ECO:0000313" key="10">
    <source>
        <dbReference type="Proteomes" id="UP000051952"/>
    </source>
</evidence>
<dbReference type="AlphaFoldDB" id="A0A0S4JH09"/>
<keyword evidence="10" id="KW-1185">Reference proteome</keyword>